<evidence type="ECO:0000256" key="8">
    <source>
        <dbReference type="ARBA" id="ARBA00051722"/>
    </source>
</evidence>
<comment type="catalytic activity">
    <reaction evidence="8">
        <text>O-phospho-L-tyrosyl-[protein] + H2O = L-tyrosyl-[protein] + phosphate</text>
        <dbReference type="Rhea" id="RHEA:10684"/>
        <dbReference type="Rhea" id="RHEA-COMP:10136"/>
        <dbReference type="Rhea" id="RHEA-COMP:20101"/>
        <dbReference type="ChEBI" id="CHEBI:15377"/>
        <dbReference type="ChEBI" id="CHEBI:43474"/>
        <dbReference type="ChEBI" id="CHEBI:46858"/>
        <dbReference type="ChEBI" id="CHEBI:61978"/>
        <dbReference type="EC" id="3.1.3.48"/>
    </reaction>
</comment>
<keyword evidence="5" id="KW-0378">Hydrolase</keyword>
<feature type="domain" description="Rhodanese" evidence="9">
    <location>
        <begin position="55"/>
        <end position="158"/>
    </location>
</feature>
<evidence type="ECO:0000256" key="6">
    <source>
        <dbReference type="ARBA" id="ARBA00022912"/>
    </source>
</evidence>
<evidence type="ECO:0000256" key="4">
    <source>
        <dbReference type="ARBA" id="ARBA00022776"/>
    </source>
</evidence>
<keyword evidence="7" id="KW-0131">Cell cycle</keyword>
<evidence type="ECO:0000256" key="3">
    <source>
        <dbReference type="ARBA" id="ARBA00022618"/>
    </source>
</evidence>
<keyword evidence="3" id="KW-0132">Cell division</keyword>
<dbReference type="EC" id="3.1.3.48" evidence="2"/>
<dbReference type="OrthoDB" id="310744at2759"/>
<name>A0A1R2AP51_9CILI</name>
<dbReference type="GO" id="GO:0010971">
    <property type="term" value="P:positive regulation of G2/M transition of mitotic cell cycle"/>
    <property type="evidence" value="ECO:0007669"/>
    <property type="project" value="TreeGrafter"/>
</dbReference>
<evidence type="ECO:0000256" key="1">
    <source>
        <dbReference type="ARBA" id="ARBA00011065"/>
    </source>
</evidence>
<keyword evidence="6" id="KW-0904">Protein phosphatase</keyword>
<dbReference type="GO" id="GO:0004725">
    <property type="term" value="F:protein tyrosine phosphatase activity"/>
    <property type="evidence" value="ECO:0007669"/>
    <property type="project" value="UniProtKB-EC"/>
</dbReference>
<accession>A0A1R2AP51</accession>
<keyword evidence="11" id="KW-1185">Reference proteome</keyword>
<dbReference type="PRINTS" id="PR00716">
    <property type="entry name" value="MPIPHPHTASE"/>
</dbReference>
<dbReference type="InterPro" id="IPR001763">
    <property type="entry name" value="Rhodanese-like_dom"/>
</dbReference>
<dbReference type="Pfam" id="PF00581">
    <property type="entry name" value="Rhodanese"/>
    <property type="match status" value="1"/>
</dbReference>
<dbReference type="Proteomes" id="UP000187209">
    <property type="component" value="Unassembled WGS sequence"/>
</dbReference>
<sequence>MSADPPMHQCKLEDFFTQKTQGKSEAEILPKLPNSIGIDTISPSTVALLLKGDLLIDKFLILDCRFDYEYEGGHILSAQNTTSKDQVLNLLEGHDWENVPIIIHCEFSQMRGPAMLKWLRNYDRNQNIENYPNLTYPELYLMQGGYAEFFASNPELCAPCNYVPCNQKKHKRALTQIKKHHKLIM</sequence>
<comment type="caution">
    <text evidence="10">The sequence shown here is derived from an EMBL/GenBank/DDBJ whole genome shotgun (WGS) entry which is preliminary data.</text>
</comment>
<organism evidence="10 11">
    <name type="scientific">Stentor coeruleus</name>
    <dbReference type="NCBI Taxonomy" id="5963"/>
    <lineage>
        <taxon>Eukaryota</taxon>
        <taxon>Sar</taxon>
        <taxon>Alveolata</taxon>
        <taxon>Ciliophora</taxon>
        <taxon>Postciliodesmatophora</taxon>
        <taxon>Heterotrichea</taxon>
        <taxon>Heterotrichida</taxon>
        <taxon>Stentoridae</taxon>
        <taxon>Stentor</taxon>
    </lineage>
</organism>
<evidence type="ECO:0000313" key="11">
    <source>
        <dbReference type="Proteomes" id="UP000187209"/>
    </source>
</evidence>
<dbReference type="FunFam" id="3.40.250.10:FF:000021">
    <property type="entry name" value="M-phase inducer phosphatase cdc-25.2"/>
    <property type="match status" value="1"/>
</dbReference>
<dbReference type="GO" id="GO:0000086">
    <property type="term" value="P:G2/M transition of mitotic cell cycle"/>
    <property type="evidence" value="ECO:0007669"/>
    <property type="project" value="TreeGrafter"/>
</dbReference>
<dbReference type="SUPFAM" id="SSF52821">
    <property type="entry name" value="Rhodanese/Cell cycle control phosphatase"/>
    <property type="match status" value="1"/>
</dbReference>
<dbReference type="SMART" id="SM00450">
    <property type="entry name" value="RHOD"/>
    <property type="match status" value="1"/>
</dbReference>
<dbReference type="PANTHER" id="PTHR10828">
    <property type="entry name" value="M-PHASE INDUCER PHOSPHATASE DUAL SPECIFICITY PHOSPHATASE CDC25"/>
    <property type="match status" value="1"/>
</dbReference>
<evidence type="ECO:0000256" key="7">
    <source>
        <dbReference type="ARBA" id="ARBA00023306"/>
    </source>
</evidence>
<keyword evidence="4" id="KW-0498">Mitosis</keyword>
<dbReference type="GO" id="GO:0110032">
    <property type="term" value="P:positive regulation of G2/MI transition of meiotic cell cycle"/>
    <property type="evidence" value="ECO:0007669"/>
    <property type="project" value="TreeGrafter"/>
</dbReference>
<dbReference type="GO" id="GO:0051301">
    <property type="term" value="P:cell division"/>
    <property type="evidence" value="ECO:0007669"/>
    <property type="project" value="UniProtKB-KW"/>
</dbReference>
<dbReference type="InterPro" id="IPR000751">
    <property type="entry name" value="MPI_Phosphatase"/>
</dbReference>
<dbReference type="PROSITE" id="PS50206">
    <property type="entry name" value="RHODANESE_3"/>
    <property type="match status" value="1"/>
</dbReference>
<dbReference type="Gene3D" id="3.40.250.10">
    <property type="entry name" value="Rhodanese-like domain"/>
    <property type="match status" value="1"/>
</dbReference>
<evidence type="ECO:0000256" key="5">
    <source>
        <dbReference type="ARBA" id="ARBA00022801"/>
    </source>
</evidence>
<dbReference type="InterPro" id="IPR036873">
    <property type="entry name" value="Rhodanese-like_dom_sf"/>
</dbReference>
<dbReference type="GO" id="GO:0005737">
    <property type="term" value="C:cytoplasm"/>
    <property type="evidence" value="ECO:0007669"/>
    <property type="project" value="TreeGrafter"/>
</dbReference>
<dbReference type="GO" id="GO:0005634">
    <property type="term" value="C:nucleus"/>
    <property type="evidence" value="ECO:0007669"/>
    <property type="project" value="TreeGrafter"/>
</dbReference>
<gene>
    <name evidence="10" type="ORF">SteCoe_36941</name>
</gene>
<protein>
    <recommendedName>
        <fullName evidence="2">protein-tyrosine-phosphatase</fullName>
        <ecNumber evidence="2">3.1.3.48</ecNumber>
    </recommendedName>
</protein>
<evidence type="ECO:0000313" key="10">
    <source>
        <dbReference type="EMBL" id="OMJ66276.1"/>
    </source>
</evidence>
<dbReference type="AlphaFoldDB" id="A0A1R2AP51"/>
<reference evidence="10 11" key="1">
    <citation type="submission" date="2016-11" db="EMBL/GenBank/DDBJ databases">
        <title>The macronuclear genome of Stentor coeruleus: a giant cell with tiny introns.</title>
        <authorList>
            <person name="Slabodnick M."/>
            <person name="Ruby J.G."/>
            <person name="Reiff S.B."/>
            <person name="Swart E.C."/>
            <person name="Gosai S."/>
            <person name="Prabakaran S."/>
            <person name="Witkowska E."/>
            <person name="Larue G.E."/>
            <person name="Fisher S."/>
            <person name="Freeman R.M."/>
            <person name="Gunawardena J."/>
            <person name="Chu W."/>
            <person name="Stover N.A."/>
            <person name="Gregory B.D."/>
            <person name="Nowacki M."/>
            <person name="Derisi J."/>
            <person name="Roy S.W."/>
            <person name="Marshall W.F."/>
            <person name="Sood P."/>
        </authorList>
    </citation>
    <scope>NUCLEOTIDE SEQUENCE [LARGE SCALE GENOMIC DNA]</scope>
    <source>
        <strain evidence="10">WM001</strain>
    </source>
</reference>
<evidence type="ECO:0000256" key="2">
    <source>
        <dbReference type="ARBA" id="ARBA00013064"/>
    </source>
</evidence>
<evidence type="ECO:0000259" key="9">
    <source>
        <dbReference type="PROSITE" id="PS50206"/>
    </source>
</evidence>
<proteinExistence type="inferred from homology"/>
<dbReference type="EMBL" id="MPUH01001765">
    <property type="protein sequence ID" value="OMJ66276.1"/>
    <property type="molecule type" value="Genomic_DNA"/>
</dbReference>
<comment type="similarity">
    <text evidence="1">Belongs to the MPI phosphatase family.</text>
</comment>
<dbReference type="PANTHER" id="PTHR10828:SF17">
    <property type="entry name" value="PROTEIN-TYROSINE-PHOSPHATASE"/>
    <property type="match status" value="1"/>
</dbReference>